<evidence type="ECO:0000256" key="7">
    <source>
        <dbReference type="ARBA" id="ARBA00022845"/>
    </source>
</evidence>
<dbReference type="PANTHER" id="PTHR13227">
    <property type="entry name" value="EUKARYOTIC TRANSLATION INITIATION FACTOR 2A"/>
    <property type="match status" value="1"/>
</dbReference>
<gene>
    <name evidence="12" type="ORF">HCN44_009457</name>
</gene>
<organism evidence="12 13">
    <name type="scientific">Aphidius gifuensis</name>
    <name type="common">Parasitoid wasp</name>
    <dbReference type="NCBI Taxonomy" id="684658"/>
    <lineage>
        <taxon>Eukaryota</taxon>
        <taxon>Metazoa</taxon>
        <taxon>Ecdysozoa</taxon>
        <taxon>Arthropoda</taxon>
        <taxon>Hexapoda</taxon>
        <taxon>Insecta</taxon>
        <taxon>Pterygota</taxon>
        <taxon>Neoptera</taxon>
        <taxon>Endopterygota</taxon>
        <taxon>Hymenoptera</taxon>
        <taxon>Apocrita</taxon>
        <taxon>Ichneumonoidea</taxon>
        <taxon>Braconidae</taxon>
        <taxon>Aphidiinae</taxon>
        <taxon>Aphidius</taxon>
    </lineage>
</organism>
<dbReference type="GO" id="GO:0003729">
    <property type="term" value="F:mRNA binding"/>
    <property type="evidence" value="ECO:0007669"/>
    <property type="project" value="TreeGrafter"/>
</dbReference>
<dbReference type="InterPro" id="IPR015943">
    <property type="entry name" value="WD40/YVTN_repeat-like_dom_sf"/>
</dbReference>
<evidence type="ECO:0000256" key="4">
    <source>
        <dbReference type="ARBA" id="ARBA00022540"/>
    </source>
</evidence>
<protein>
    <recommendedName>
        <fullName evidence="3 9">Eukaryotic translation initiation factor 2A</fullName>
        <shortName evidence="9">eIF-2A</shortName>
    </recommendedName>
</protein>
<evidence type="ECO:0000256" key="8">
    <source>
        <dbReference type="ARBA" id="ARBA00022917"/>
    </source>
</evidence>
<proteinExistence type="inferred from homology"/>
<feature type="domain" description="Translation initiation factor beta propellor-like" evidence="11">
    <location>
        <begin position="216"/>
        <end position="412"/>
    </location>
</feature>
<dbReference type="PANTHER" id="PTHR13227:SF0">
    <property type="entry name" value="EUKARYOTIC TRANSLATION INITIATION FACTOR 2A"/>
    <property type="match status" value="1"/>
</dbReference>
<dbReference type="InterPro" id="IPR011387">
    <property type="entry name" value="TIF2A"/>
</dbReference>
<keyword evidence="13" id="KW-1185">Reference proteome</keyword>
<evidence type="ECO:0000256" key="6">
    <source>
        <dbReference type="ARBA" id="ARBA00022737"/>
    </source>
</evidence>
<accession>A0A835CW74</accession>
<dbReference type="GO" id="GO:0003743">
    <property type="term" value="F:translation initiation factor activity"/>
    <property type="evidence" value="ECO:0007669"/>
    <property type="project" value="UniProtKB-UniRule"/>
</dbReference>
<dbReference type="InterPro" id="IPR013979">
    <property type="entry name" value="TIF_beta_prop-like"/>
</dbReference>
<dbReference type="OrthoDB" id="2194683at2759"/>
<dbReference type="PIRSF" id="PIRSF017222">
    <property type="entry name" value="eIF2A"/>
    <property type="match status" value="1"/>
</dbReference>
<evidence type="ECO:0000259" key="11">
    <source>
        <dbReference type="Pfam" id="PF08662"/>
    </source>
</evidence>
<comment type="similarity">
    <text evidence="2 9">Belongs to the WD repeat EIF2A family.</text>
</comment>
<evidence type="ECO:0000256" key="10">
    <source>
        <dbReference type="SAM" id="MobiDB-lite"/>
    </source>
</evidence>
<evidence type="ECO:0000256" key="5">
    <source>
        <dbReference type="ARBA" id="ARBA00022574"/>
    </source>
</evidence>
<reference evidence="12 13" key="1">
    <citation type="submission" date="2020-08" db="EMBL/GenBank/DDBJ databases">
        <title>Aphidius gifuensis genome sequencing and assembly.</title>
        <authorList>
            <person name="Du Z."/>
        </authorList>
    </citation>
    <scope>NUCLEOTIDE SEQUENCE [LARGE SCALE GENOMIC DNA]</scope>
    <source>
        <strain evidence="12">YNYX2018</strain>
        <tissue evidence="12">Adults</tissue>
    </source>
</reference>
<dbReference type="Gene3D" id="2.130.10.10">
    <property type="entry name" value="YVTN repeat-like/Quinoprotein amine dehydrogenase"/>
    <property type="match status" value="2"/>
</dbReference>
<comment type="function">
    <text evidence="1 9">Functions in the early steps of protein synthesis of a small number of specific mRNAs. Acts by directing the binding of methionyl-tRNAi to 40S ribosomal subunits. In contrast to the eIF-2 complex, it binds methionyl-tRNAi to 40S subunits in a codon-dependent manner, whereas the eIF-2 complex binds methionyl-tRNAi to 40S subunits in a GTP-dependent manner.</text>
</comment>
<comment type="caution">
    <text evidence="12">The sequence shown here is derived from an EMBL/GenBank/DDBJ whole genome shotgun (WGS) entry which is preliminary data.</text>
</comment>
<keyword evidence="5" id="KW-0853">WD repeat</keyword>
<dbReference type="Pfam" id="PF08662">
    <property type="entry name" value="eIF2A"/>
    <property type="match status" value="1"/>
</dbReference>
<feature type="region of interest" description="Disordered" evidence="10">
    <location>
        <begin position="524"/>
        <end position="547"/>
    </location>
</feature>
<feature type="compositionally biased region" description="Basic residues" evidence="10">
    <location>
        <begin position="483"/>
        <end position="495"/>
    </location>
</feature>
<keyword evidence="4 9" id="KW-0396">Initiation factor</keyword>
<sequence length="598" mass="67669">MALNIPCLATRGTTGLSISHGPPNYTEVSAFTKDEQKNVKGMTFSPDGKYFAWISGAVVKISECNTWQVIATIQSPKVQAIKFSSLGTYLMTWEPFIVSKANPDGGPQLHILKSENGQLVKSFTQKRQADWEPQWSYDEKICGILINGEVFFYENANFDKHTYKVSVTKQGRFNISPGKLPSYYIAFNFPGTSGQPSFARLFEYGKFDKDQSLANKSFFQTDRIEFIWNNEGTSLLMLTSMDVDKTGASYYGKQSLHYLSIKGETAIVTLSNDESPIHAVKWSPKNTEFCVTYGFMPTKTTLFNLKCESIFEFGKKHRNSIYYNCHGNILLLGGFGNIGGNVELWDMKKRKLIAETIAPDSTLLHWSPDGEHFMTATTAPRLRMSNGFKIWHYTGTLLYERPWSKQEELWEVVWKNYPSNTYPEKSINYTAVEGITPSQPQASKEAYRPPSARGKTINFSLHDDDNNSKFGPPTKMPPSKAALKTKKKREAKKKAKKELEALNLPNIDENGVEIENLSIKPIKNTNKNQGAKKNDAKDADLTDDPEKNKKIRKIKSKLEQINKLKEQQTAGKRLEINQLEKLSTEVQLVKELKDLISC</sequence>
<dbReference type="Proteomes" id="UP000639338">
    <property type="component" value="Unassembled WGS sequence"/>
</dbReference>
<evidence type="ECO:0000256" key="3">
    <source>
        <dbReference type="ARBA" id="ARBA00013819"/>
    </source>
</evidence>
<dbReference type="GO" id="GO:0000049">
    <property type="term" value="F:tRNA binding"/>
    <property type="evidence" value="ECO:0007669"/>
    <property type="project" value="UniProtKB-UniRule"/>
</dbReference>
<dbReference type="EMBL" id="JACMRX010000001">
    <property type="protein sequence ID" value="KAF7998059.1"/>
    <property type="molecule type" value="Genomic_DNA"/>
</dbReference>
<dbReference type="GO" id="GO:0043022">
    <property type="term" value="F:ribosome binding"/>
    <property type="evidence" value="ECO:0007669"/>
    <property type="project" value="UniProtKB-UniRule"/>
</dbReference>
<feature type="region of interest" description="Disordered" evidence="10">
    <location>
        <begin position="437"/>
        <end position="495"/>
    </location>
</feature>
<name>A0A835CW74_APHGI</name>
<evidence type="ECO:0000256" key="9">
    <source>
        <dbReference type="PIRNR" id="PIRNR017222"/>
    </source>
</evidence>
<evidence type="ECO:0000256" key="2">
    <source>
        <dbReference type="ARBA" id="ARBA00009573"/>
    </source>
</evidence>
<dbReference type="AlphaFoldDB" id="A0A835CW74"/>
<dbReference type="GO" id="GO:0006417">
    <property type="term" value="P:regulation of translation"/>
    <property type="evidence" value="ECO:0007669"/>
    <property type="project" value="UniProtKB-KW"/>
</dbReference>
<dbReference type="GO" id="GO:0022627">
    <property type="term" value="C:cytosolic small ribosomal subunit"/>
    <property type="evidence" value="ECO:0007669"/>
    <property type="project" value="TreeGrafter"/>
</dbReference>
<keyword evidence="7 9" id="KW-0810">Translation regulation</keyword>
<evidence type="ECO:0000256" key="1">
    <source>
        <dbReference type="ARBA" id="ARBA00003993"/>
    </source>
</evidence>
<feature type="compositionally biased region" description="Basic and acidic residues" evidence="10">
    <location>
        <begin position="532"/>
        <end position="547"/>
    </location>
</feature>
<keyword evidence="8 9" id="KW-0648">Protein biosynthesis</keyword>
<evidence type="ECO:0000313" key="13">
    <source>
        <dbReference type="Proteomes" id="UP000639338"/>
    </source>
</evidence>
<dbReference type="SUPFAM" id="SSF82171">
    <property type="entry name" value="DPP6 N-terminal domain-like"/>
    <property type="match status" value="1"/>
</dbReference>
<evidence type="ECO:0000313" key="12">
    <source>
        <dbReference type="EMBL" id="KAF7998059.1"/>
    </source>
</evidence>
<keyword evidence="6" id="KW-0677">Repeat</keyword>